<comment type="catalytic activity">
    <reaction evidence="12 14">
        <text>2 cob(II)yrinate a,c diamide + reduced [electron-transfer flavoprotein] + 2 ATP = 2 adenosylcob(III)yrinate a,c-diamide + 2 triphosphate + oxidized [electron-transfer flavoprotein] + 3 H(+)</text>
        <dbReference type="Rhea" id="RHEA:11528"/>
        <dbReference type="Rhea" id="RHEA-COMP:10685"/>
        <dbReference type="Rhea" id="RHEA-COMP:10686"/>
        <dbReference type="ChEBI" id="CHEBI:15378"/>
        <dbReference type="ChEBI" id="CHEBI:18036"/>
        <dbReference type="ChEBI" id="CHEBI:30616"/>
        <dbReference type="ChEBI" id="CHEBI:57692"/>
        <dbReference type="ChEBI" id="CHEBI:58307"/>
        <dbReference type="ChEBI" id="CHEBI:58503"/>
        <dbReference type="ChEBI" id="CHEBI:58537"/>
        <dbReference type="EC" id="2.5.1.17"/>
    </reaction>
</comment>
<proteinExistence type="inferred from homology"/>
<evidence type="ECO:0000256" key="6">
    <source>
        <dbReference type="ARBA" id="ARBA00022679"/>
    </source>
</evidence>
<dbReference type="InterPro" id="IPR016030">
    <property type="entry name" value="CblAdoTrfase-like"/>
</dbReference>
<feature type="region of interest" description="Disordered" evidence="15">
    <location>
        <begin position="211"/>
        <end position="238"/>
    </location>
</feature>
<dbReference type="PANTHER" id="PTHR12213">
    <property type="entry name" value="CORRINOID ADENOSYLTRANSFERASE"/>
    <property type="match status" value="1"/>
</dbReference>
<evidence type="ECO:0000313" key="18">
    <source>
        <dbReference type="Proteomes" id="UP000295371"/>
    </source>
</evidence>
<comment type="similarity">
    <text evidence="2 14">Belongs to the Cob(I)alamin adenosyltransferase family.</text>
</comment>
<dbReference type="InterPro" id="IPR036451">
    <property type="entry name" value="CblAdoTrfase-like_sf"/>
</dbReference>
<evidence type="ECO:0000256" key="4">
    <source>
        <dbReference type="ARBA" id="ARBA00020963"/>
    </source>
</evidence>
<keyword evidence="8 14" id="KW-0067">ATP-binding</keyword>
<evidence type="ECO:0000313" key="17">
    <source>
        <dbReference type="EMBL" id="TDT33637.1"/>
    </source>
</evidence>
<keyword evidence="6 14" id="KW-0808">Transferase</keyword>
<keyword evidence="7 14" id="KW-0547">Nucleotide-binding</keyword>
<dbReference type="EC" id="2.5.1.17" evidence="3 14"/>
<reference evidence="17 18" key="1">
    <citation type="submission" date="2019-03" db="EMBL/GenBank/DDBJ databases">
        <title>Genomic Encyclopedia of Archaeal and Bacterial Type Strains, Phase II (KMG-II): from individual species to whole genera.</title>
        <authorList>
            <person name="Goeker M."/>
        </authorList>
    </citation>
    <scope>NUCLEOTIDE SEQUENCE [LARGE SCALE GENOMIC DNA]</scope>
    <source>
        <strain evidence="17 18">DSM 24323</strain>
    </source>
</reference>
<protein>
    <recommendedName>
        <fullName evidence="4 14">Corrinoid adenosyltransferase</fullName>
        <ecNumber evidence="3 14">2.5.1.17</ecNumber>
    </recommendedName>
    <alternativeName>
        <fullName evidence="9 14">Cob(II)alamin adenosyltransferase</fullName>
    </alternativeName>
    <alternativeName>
        <fullName evidence="11 14">Cob(II)yrinic acid a,c-diamide adenosyltransferase</fullName>
    </alternativeName>
    <alternativeName>
        <fullName evidence="10 14">Cobinamide/cobalamin adenosyltransferase</fullName>
    </alternativeName>
</protein>
<evidence type="ECO:0000256" key="15">
    <source>
        <dbReference type="SAM" id="MobiDB-lite"/>
    </source>
</evidence>
<dbReference type="PANTHER" id="PTHR12213:SF0">
    <property type="entry name" value="CORRINOID ADENOSYLTRANSFERASE MMAB"/>
    <property type="match status" value="1"/>
</dbReference>
<dbReference type="InterPro" id="IPR029499">
    <property type="entry name" value="PduO-typ"/>
</dbReference>
<sequence length="238" mass="25154">MPIVDTAVSRRADRGCTVVVLSRIYTRTGDGGSTGLVDSTRVSKTDPRLGAIGDVDEANASIGLALAIGGLEVEVERALGLIQNELFDLGADLATPLADDDTETALRIVPDSVARLEALCDRFGAGLPVLRSFILPGGRPVGAQLHLARTIVRRAERSVWAAIEAHGSGSDDSGPGNGISPLPAIYLNRLSDLLFVLVRVVNGADQETLWQPGAERTDLEQADLEQTGLEPNDPERAD</sequence>
<dbReference type="GO" id="GO:0009236">
    <property type="term" value="P:cobalamin biosynthetic process"/>
    <property type="evidence" value="ECO:0007669"/>
    <property type="project" value="UniProtKB-UniRule"/>
</dbReference>
<evidence type="ECO:0000256" key="1">
    <source>
        <dbReference type="ARBA" id="ARBA00005121"/>
    </source>
</evidence>
<comment type="pathway">
    <text evidence="1 14">Cofactor biosynthesis; adenosylcobalamin biosynthesis; adenosylcobalamin from cob(II)yrinate a,c-diamide: step 2/7.</text>
</comment>
<evidence type="ECO:0000256" key="3">
    <source>
        <dbReference type="ARBA" id="ARBA00012454"/>
    </source>
</evidence>
<dbReference type="Pfam" id="PF01923">
    <property type="entry name" value="Cob_adeno_trans"/>
    <property type="match status" value="1"/>
</dbReference>
<dbReference type="GO" id="GO:0005524">
    <property type="term" value="F:ATP binding"/>
    <property type="evidence" value="ECO:0007669"/>
    <property type="project" value="UniProtKB-UniRule"/>
</dbReference>
<evidence type="ECO:0000256" key="14">
    <source>
        <dbReference type="RuleBase" id="RU366026"/>
    </source>
</evidence>
<dbReference type="OrthoDB" id="9778896at2"/>
<gene>
    <name evidence="17" type="ORF">CLV29_1261</name>
</gene>
<feature type="domain" description="Cobalamin adenosyltransferase-like" evidence="16">
    <location>
        <begin position="24"/>
        <end position="201"/>
    </location>
</feature>
<keyword evidence="18" id="KW-1185">Reference proteome</keyword>
<comment type="caution">
    <text evidence="17">The sequence shown here is derived from an EMBL/GenBank/DDBJ whole genome shotgun (WGS) entry which is preliminary data.</text>
</comment>
<dbReference type="Gene3D" id="1.20.1200.10">
    <property type="entry name" value="Cobalamin adenosyltransferase-like"/>
    <property type="match status" value="1"/>
</dbReference>
<dbReference type="GO" id="GO:0008817">
    <property type="term" value="F:corrinoid adenosyltransferase activity"/>
    <property type="evidence" value="ECO:0007669"/>
    <property type="project" value="UniProtKB-UniRule"/>
</dbReference>
<dbReference type="UniPathway" id="UPA00148">
    <property type="reaction ID" value="UER00233"/>
</dbReference>
<evidence type="ECO:0000256" key="11">
    <source>
        <dbReference type="ARBA" id="ARBA00033354"/>
    </source>
</evidence>
<comment type="catalytic activity">
    <reaction evidence="13 14">
        <text>2 cob(II)alamin + reduced [electron-transfer flavoprotein] + 2 ATP = 2 adenosylcob(III)alamin + 2 triphosphate + oxidized [electron-transfer flavoprotein] + 3 H(+)</text>
        <dbReference type="Rhea" id="RHEA:28671"/>
        <dbReference type="Rhea" id="RHEA-COMP:10685"/>
        <dbReference type="Rhea" id="RHEA-COMP:10686"/>
        <dbReference type="ChEBI" id="CHEBI:15378"/>
        <dbReference type="ChEBI" id="CHEBI:16304"/>
        <dbReference type="ChEBI" id="CHEBI:18036"/>
        <dbReference type="ChEBI" id="CHEBI:18408"/>
        <dbReference type="ChEBI" id="CHEBI:30616"/>
        <dbReference type="ChEBI" id="CHEBI:57692"/>
        <dbReference type="ChEBI" id="CHEBI:58307"/>
        <dbReference type="EC" id="2.5.1.17"/>
    </reaction>
</comment>
<evidence type="ECO:0000256" key="10">
    <source>
        <dbReference type="ARBA" id="ARBA00033334"/>
    </source>
</evidence>
<dbReference type="Proteomes" id="UP000295371">
    <property type="component" value="Unassembled WGS sequence"/>
</dbReference>
<evidence type="ECO:0000256" key="2">
    <source>
        <dbReference type="ARBA" id="ARBA00007487"/>
    </source>
</evidence>
<organism evidence="17 18">
    <name type="scientific">Naumannella halotolerans</name>
    <dbReference type="NCBI Taxonomy" id="993414"/>
    <lineage>
        <taxon>Bacteria</taxon>
        <taxon>Bacillati</taxon>
        <taxon>Actinomycetota</taxon>
        <taxon>Actinomycetes</taxon>
        <taxon>Propionibacteriales</taxon>
        <taxon>Propionibacteriaceae</taxon>
        <taxon>Naumannella</taxon>
    </lineage>
</organism>
<dbReference type="SUPFAM" id="SSF89028">
    <property type="entry name" value="Cobalamin adenosyltransferase-like"/>
    <property type="match status" value="1"/>
</dbReference>
<evidence type="ECO:0000256" key="5">
    <source>
        <dbReference type="ARBA" id="ARBA00022573"/>
    </source>
</evidence>
<name>A0A4R7JAH6_9ACTN</name>
<dbReference type="EMBL" id="SOAW01000001">
    <property type="protein sequence ID" value="TDT33637.1"/>
    <property type="molecule type" value="Genomic_DNA"/>
</dbReference>
<evidence type="ECO:0000256" key="12">
    <source>
        <dbReference type="ARBA" id="ARBA00048555"/>
    </source>
</evidence>
<dbReference type="AlphaFoldDB" id="A0A4R7JAH6"/>
<keyword evidence="5 14" id="KW-0169">Cobalamin biosynthesis</keyword>
<evidence type="ECO:0000259" key="16">
    <source>
        <dbReference type="Pfam" id="PF01923"/>
    </source>
</evidence>
<evidence type="ECO:0000256" key="13">
    <source>
        <dbReference type="ARBA" id="ARBA00048692"/>
    </source>
</evidence>
<evidence type="ECO:0000256" key="9">
    <source>
        <dbReference type="ARBA" id="ARBA00031529"/>
    </source>
</evidence>
<dbReference type="NCBIfam" id="TIGR00636">
    <property type="entry name" value="PduO_Nterm"/>
    <property type="match status" value="1"/>
</dbReference>
<evidence type="ECO:0000256" key="8">
    <source>
        <dbReference type="ARBA" id="ARBA00022840"/>
    </source>
</evidence>
<evidence type="ECO:0000256" key="7">
    <source>
        <dbReference type="ARBA" id="ARBA00022741"/>
    </source>
</evidence>
<accession>A0A4R7JAH6</accession>